<dbReference type="KEGG" id="acan:ACA1_057210"/>
<name>L8GX20_ACACF</name>
<proteinExistence type="predicted"/>
<dbReference type="VEuPathDB" id="AmoebaDB:ACA1_057210"/>
<sequence length="241" mass="28854">MSHEERRRFAAVCREKRRSGTAGRRTRGKVGRKWDRKEAQYFRSLYADLRACDLRRRRARRDGDLEDEVESARADHERLRRDRQGGHLMADHWRQWHFGWTPSQMHYPLPASRDVPLPHTFKFEGWRWEITLAFLRSYFHKQFIGLFTARTPARSTKLLPIDAETNDNLLYMTFKVMKVNKATLKGKSTQTKQYRRSVEKNYVRAHRYRGNGRWLHGCYPGEGGARTIAREWLQAHKHDNW</sequence>
<evidence type="ECO:0000256" key="1">
    <source>
        <dbReference type="SAM" id="MobiDB-lite"/>
    </source>
</evidence>
<evidence type="ECO:0000313" key="2">
    <source>
        <dbReference type="EMBL" id="ELR17088.1"/>
    </source>
</evidence>
<gene>
    <name evidence="2" type="ORF">ACA1_057210</name>
</gene>
<dbReference type="Proteomes" id="UP000011083">
    <property type="component" value="Unassembled WGS sequence"/>
</dbReference>
<evidence type="ECO:0000313" key="3">
    <source>
        <dbReference type="Proteomes" id="UP000011083"/>
    </source>
</evidence>
<dbReference type="AlphaFoldDB" id="L8GX20"/>
<dbReference type="RefSeq" id="XP_004339101.1">
    <property type="nucleotide sequence ID" value="XM_004339053.1"/>
</dbReference>
<organism evidence="2 3">
    <name type="scientific">Acanthamoeba castellanii (strain ATCC 30010 / Neff)</name>
    <dbReference type="NCBI Taxonomy" id="1257118"/>
    <lineage>
        <taxon>Eukaryota</taxon>
        <taxon>Amoebozoa</taxon>
        <taxon>Discosea</taxon>
        <taxon>Longamoebia</taxon>
        <taxon>Centramoebida</taxon>
        <taxon>Acanthamoebidae</taxon>
        <taxon>Acanthamoeba</taxon>
    </lineage>
</organism>
<reference evidence="2 3" key="1">
    <citation type="journal article" date="2013" name="Genome Biol.">
        <title>Genome of Acanthamoeba castellanii highlights extensive lateral gene transfer and early evolution of tyrosine kinase signaling.</title>
        <authorList>
            <person name="Clarke M."/>
            <person name="Lohan A.J."/>
            <person name="Liu B."/>
            <person name="Lagkouvardos I."/>
            <person name="Roy S."/>
            <person name="Zafar N."/>
            <person name="Bertelli C."/>
            <person name="Schilde C."/>
            <person name="Kianianmomeni A."/>
            <person name="Burglin T.R."/>
            <person name="Frech C."/>
            <person name="Turcotte B."/>
            <person name="Kopec K.O."/>
            <person name="Synnott J.M."/>
            <person name="Choo C."/>
            <person name="Paponov I."/>
            <person name="Finkler A."/>
            <person name="Soon Heng Tan C."/>
            <person name="Hutchins A.P."/>
            <person name="Weinmeier T."/>
            <person name="Rattei T."/>
            <person name="Chu J.S."/>
            <person name="Gimenez G."/>
            <person name="Irimia M."/>
            <person name="Rigden D.J."/>
            <person name="Fitzpatrick D.A."/>
            <person name="Lorenzo-Morales J."/>
            <person name="Bateman A."/>
            <person name="Chiu C.H."/>
            <person name="Tang P."/>
            <person name="Hegemann P."/>
            <person name="Fromm H."/>
            <person name="Raoult D."/>
            <person name="Greub G."/>
            <person name="Miranda-Saavedra D."/>
            <person name="Chen N."/>
            <person name="Nash P."/>
            <person name="Ginger M.L."/>
            <person name="Horn M."/>
            <person name="Schaap P."/>
            <person name="Caler L."/>
            <person name="Loftus B."/>
        </authorList>
    </citation>
    <scope>NUCLEOTIDE SEQUENCE [LARGE SCALE GENOMIC DNA]</scope>
    <source>
        <strain evidence="2 3">Neff</strain>
    </source>
</reference>
<feature type="region of interest" description="Disordered" evidence="1">
    <location>
        <begin position="12"/>
        <end position="31"/>
    </location>
</feature>
<keyword evidence="3" id="KW-1185">Reference proteome</keyword>
<dbReference type="GeneID" id="14918164"/>
<accession>L8GX20</accession>
<feature type="compositionally biased region" description="Basic residues" evidence="1">
    <location>
        <begin position="15"/>
        <end position="31"/>
    </location>
</feature>
<protein>
    <submittedName>
        <fullName evidence="2">Uncharacterized protein</fullName>
    </submittedName>
</protein>
<dbReference type="EMBL" id="KB007974">
    <property type="protein sequence ID" value="ELR17088.1"/>
    <property type="molecule type" value="Genomic_DNA"/>
</dbReference>